<keyword evidence="1" id="KW-0812">Transmembrane</keyword>
<dbReference type="OrthoDB" id="26872at2"/>
<keyword evidence="4" id="KW-1185">Reference proteome</keyword>
<evidence type="ECO:0000256" key="1">
    <source>
        <dbReference type="SAM" id="Phobius"/>
    </source>
</evidence>
<dbReference type="InterPro" id="IPR005183">
    <property type="entry name" value="DUF305_CopM-like"/>
</dbReference>
<keyword evidence="1" id="KW-0472">Membrane</keyword>
<accession>A0A1H3E3F2</accession>
<dbReference type="RefSeq" id="WP_093266630.1">
    <property type="nucleotide sequence ID" value="NZ_FNOK01000014.1"/>
</dbReference>
<evidence type="ECO:0000259" key="2">
    <source>
        <dbReference type="Pfam" id="PF03713"/>
    </source>
</evidence>
<organism evidence="3 4">
    <name type="scientific">Saccharopolyspora shandongensis</name>
    <dbReference type="NCBI Taxonomy" id="418495"/>
    <lineage>
        <taxon>Bacteria</taxon>
        <taxon>Bacillati</taxon>
        <taxon>Actinomycetota</taxon>
        <taxon>Actinomycetes</taxon>
        <taxon>Pseudonocardiales</taxon>
        <taxon>Pseudonocardiaceae</taxon>
        <taxon>Saccharopolyspora</taxon>
    </lineage>
</organism>
<dbReference type="Gene3D" id="1.20.1260.10">
    <property type="match status" value="1"/>
</dbReference>
<dbReference type="InterPro" id="IPR012347">
    <property type="entry name" value="Ferritin-like"/>
</dbReference>
<reference evidence="4" key="1">
    <citation type="submission" date="2016-10" db="EMBL/GenBank/DDBJ databases">
        <authorList>
            <person name="Varghese N."/>
            <person name="Submissions S."/>
        </authorList>
    </citation>
    <scope>NUCLEOTIDE SEQUENCE [LARGE SCALE GENOMIC DNA]</scope>
    <source>
        <strain evidence="4">CGMCC 4.3530</strain>
    </source>
</reference>
<evidence type="ECO:0000313" key="3">
    <source>
        <dbReference type="EMBL" id="SDX72449.1"/>
    </source>
</evidence>
<name>A0A1H3E3F2_9PSEU</name>
<dbReference type="PANTHER" id="PTHR36933">
    <property type="entry name" value="SLL0788 PROTEIN"/>
    <property type="match status" value="1"/>
</dbReference>
<protein>
    <submittedName>
        <fullName evidence="3">Uncharacterized conserved protein, DUF305 family</fullName>
    </submittedName>
</protein>
<dbReference type="Proteomes" id="UP000199529">
    <property type="component" value="Unassembled WGS sequence"/>
</dbReference>
<evidence type="ECO:0000313" key="4">
    <source>
        <dbReference type="Proteomes" id="UP000199529"/>
    </source>
</evidence>
<dbReference type="AlphaFoldDB" id="A0A1H3E3F2"/>
<feature type="transmembrane region" description="Helical" evidence="1">
    <location>
        <begin position="13"/>
        <end position="35"/>
    </location>
</feature>
<dbReference type="PANTHER" id="PTHR36933:SF1">
    <property type="entry name" value="SLL0788 PROTEIN"/>
    <property type="match status" value="1"/>
</dbReference>
<feature type="domain" description="DUF305" evidence="2">
    <location>
        <begin position="49"/>
        <end position="210"/>
    </location>
</feature>
<sequence length="222" mass="23792">MTGEHGISRPLKLVLAAGVLLAVGLLIAAGALFVATPDRGEAKAAESVDVGFAQDMSAHHLQGVQMANIARERSVDPTIRQLAFDIETSQLEQAGRMKGWLGLWNQPESPLGGYMTWMRQMPSHDRHGQGSQATAAMPGMASAEELAKLRGLAGAELDTFFLQLMVRHHQGGAPMMSEAAERAELPQVRNLAQQMLNAQGAEIEVMKQLLAERGAQPLPAPS</sequence>
<dbReference type="EMBL" id="FNOK01000014">
    <property type="protein sequence ID" value="SDX72449.1"/>
    <property type="molecule type" value="Genomic_DNA"/>
</dbReference>
<gene>
    <name evidence="3" type="ORF">SAMN05216215_101458</name>
</gene>
<dbReference type="Pfam" id="PF03713">
    <property type="entry name" value="DUF305"/>
    <property type="match status" value="1"/>
</dbReference>
<proteinExistence type="predicted"/>
<dbReference type="STRING" id="418495.SAMN05216215_101458"/>
<keyword evidence="1" id="KW-1133">Transmembrane helix</keyword>